<reference evidence="1" key="1">
    <citation type="journal article" date="2021" name="Proc. Natl. Acad. Sci. U.S.A.">
        <title>A Catalog of Tens of Thousands of Viruses from Human Metagenomes Reveals Hidden Associations with Chronic Diseases.</title>
        <authorList>
            <person name="Tisza M.J."/>
            <person name="Buck C.B."/>
        </authorList>
    </citation>
    <scope>NUCLEOTIDE SEQUENCE</scope>
    <source>
        <strain evidence="1">CteDy1</strain>
    </source>
</reference>
<evidence type="ECO:0000313" key="1">
    <source>
        <dbReference type="EMBL" id="DAG01416.1"/>
    </source>
</evidence>
<proteinExistence type="predicted"/>
<dbReference type="EMBL" id="BK016192">
    <property type="protein sequence ID" value="DAG01416.1"/>
    <property type="molecule type" value="Genomic_DNA"/>
</dbReference>
<organism evidence="1">
    <name type="scientific">Siphoviridae sp. cteDy1</name>
    <dbReference type="NCBI Taxonomy" id="2825587"/>
    <lineage>
        <taxon>Viruses</taxon>
        <taxon>Duplodnaviria</taxon>
        <taxon>Heunggongvirae</taxon>
        <taxon>Uroviricota</taxon>
        <taxon>Caudoviricetes</taxon>
    </lineage>
</organism>
<accession>A0A8S5V3S4</accession>
<sequence length="78" mass="9408">MKAYELLYINRNTLRIMSEISLDVSDIKYLEMYKKYTRLTAEGHKKAYIMKYLSDEYNISERTIYRVIDRLSVDVSIQ</sequence>
<name>A0A8S5V3S4_9CAUD</name>
<protein>
    <submittedName>
        <fullName evidence="1">Mga helix-turn-helix domain</fullName>
    </submittedName>
</protein>